<dbReference type="EMBL" id="CAJPWZ010001657">
    <property type="protein sequence ID" value="CAG2220286.1"/>
    <property type="molecule type" value="Genomic_DNA"/>
</dbReference>
<dbReference type="InterPro" id="IPR046496">
    <property type="entry name" value="DUF6589"/>
</dbReference>
<comment type="caution">
    <text evidence="2">The sequence shown here is derived from an EMBL/GenBank/DDBJ whole genome shotgun (WGS) entry which is preliminary data.</text>
</comment>
<evidence type="ECO:0000313" key="2">
    <source>
        <dbReference type="EMBL" id="CAG2220286.1"/>
    </source>
</evidence>
<dbReference type="Pfam" id="PF20231">
    <property type="entry name" value="DUF6589"/>
    <property type="match status" value="1"/>
</dbReference>
<evidence type="ECO:0000259" key="1">
    <source>
        <dbReference type="Pfam" id="PF20231"/>
    </source>
</evidence>
<gene>
    <name evidence="2" type="ORF">MEDL_33828</name>
</gene>
<feature type="domain" description="DUF6589" evidence="1">
    <location>
        <begin position="56"/>
        <end position="208"/>
    </location>
</feature>
<accession>A0A8S3SQJ0</accession>
<dbReference type="Proteomes" id="UP000683360">
    <property type="component" value="Unassembled WGS sequence"/>
</dbReference>
<sequence>MSNSNLLQDIFSCLYESYNIIYGINSLFTNNFIISVDGVVIPIQLSNGKRRSYVIKKAQKSQTPQEDKVKNYGHLCLELGLQFKAILDLCKLPDRERGLRLLKVCMIHFKANNNLSKYAYEILRLLVHQLCILSEQEAHEEFYGLFVNTKGKIDSHIPCDLQMEYIVKSVKRNIKHMFSNKTDKNITTRTSALPAIKDIAENFDKTSGVIIRCTCGRRATHLKSIIRRYKNEGNNVTTAAQIKQVSDIYKSLITETFSEFRNFFQRTEFPENLDNGTECPACFTTLPKIYSFNADFQLVRKASSGKKWEEPKHCYTFFLDQTLVDGFIDNYYEDRGKPDVEPDHERHHEFISSPTDVYERERRTVAFGADIYQIQVRSTEVIWFLSSPTCTKECKERYVEELSSSDEQSEGEDEYYNEPVQIIDNLSNEDNHFVTQVSQILQKRAISIKHLDVRHAEDKFLKNHRMKAKLMSLQG</sequence>
<name>A0A8S3SQJ0_MYTED</name>
<proteinExistence type="predicted"/>
<dbReference type="AlphaFoldDB" id="A0A8S3SQJ0"/>
<keyword evidence="3" id="KW-1185">Reference proteome</keyword>
<organism evidence="2 3">
    <name type="scientific">Mytilus edulis</name>
    <name type="common">Blue mussel</name>
    <dbReference type="NCBI Taxonomy" id="6550"/>
    <lineage>
        <taxon>Eukaryota</taxon>
        <taxon>Metazoa</taxon>
        <taxon>Spiralia</taxon>
        <taxon>Lophotrochozoa</taxon>
        <taxon>Mollusca</taxon>
        <taxon>Bivalvia</taxon>
        <taxon>Autobranchia</taxon>
        <taxon>Pteriomorphia</taxon>
        <taxon>Mytilida</taxon>
        <taxon>Mytiloidea</taxon>
        <taxon>Mytilidae</taxon>
        <taxon>Mytilinae</taxon>
        <taxon>Mytilus</taxon>
    </lineage>
</organism>
<evidence type="ECO:0000313" key="3">
    <source>
        <dbReference type="Proteomes" id="UP000683360"/>
    </source>
</evidence>
<reference evidence="2" key="1">
    <citation type="submission" date="2021-03" db="EMBL/GenBank/DDBJ databases">
        <authorList>
            <person name="Bekaert M."/>
        </authorList>
    </citation>
    <scope>NUCLEOTIDE SEQUENCE</scope>
</reference>
<protein>
    <recommendedName>
        <fullName evidence="1">DUF6589 domain-containing protein</fullName>
    </recommendedName>
</protein>
<dbReference type="OrthoDB" id="5985206at2759"/>